<evidence type="ECO:0000256" key="7">
    <source>
        <dbReference type="SAM" id="SignalP"/>
    </source>
</evidence>
<keyword evidence="3" id="KW-0410">Iron transport</keyword>
<dbReference type="GO" id="GO:0055037">
    <property type="term" value="C:recycling endosome"/>
    <property type="evidence" value="ECO:0007669"/>
    <property type="project" value="TreeGrafter"/>
</dbReference>
<dbReference type="AlphaFoldDB" id="H3BCA2"/>
<dbReference type="EMBL" id="AFYH01006398">
    <property type="status" value="NOT_ANNOTATED_CDS"/>
    <property type="molecule type" value="Genomic_DNA"/>
</dbReference>
<dbReference type="Proteomes" id="UP000008672">
    <property type="component" value="Unassembled WGS sequence"/>
</dbReference>
<dbReference type="EMBL" id="AFYH01006396">
    <property type="status" value="NOT_ANNOTATED_CDS"/>
    <property type="molecule type" value="Genomic_DNA"/>
</dbReference>
<dbReference type="GO" id="GO:0046872">
    <property type="term" value="F:metal ion binding"/>
    <property type="evidence" value="ECO:0007669"/>
    <property type="project" value="UniProtKB-KW"/>
</dbReference>
<evidence type="ECO:0000313" key="10">
    <source>
        <dbReference type="Proteomes" id="UP000008672"/>
    </source>
</evidence>
<keyword evidence="3" id="KW-0406">Ion transport</keyword>
<dbReference type="HOGENOM" id="CLU_011309_1_0_1"/>
<dbReference type="STRING" id="7897.ENSLACP00000019523"/>
<feature type="disulfide bond" evidence="6">
    <location>
        <begin position="62"/>
        <end position="79"/>
    </location>
</feature>
<evidence type="ECO:0000313" key="9">
    <source>
        <dbReference type="Ensembl" id="ENSLACP00000019523.1"/>
    </source>
</evidence>
<dbReference type="Ensembl" id="ENSLACT00000019661.1">
    <property type="protein sequence ID" value="ENSLACP00000019523.1"/>
    <property type="gene ID" value="ENSLACG00000017168.1"/>
</dbReference>
<dbReference type="PROSITE" id="PS51408">
    <property type="entry name" value="TRANSFERRIN_LIKE_4"/>
    <property type="match status" value="2"/>
</dbReference>
<keyword evidence="10" id="KW-1185">Reference proteome</keyword>
<accession>H3BCA2</accession>
<dbReference type="GO" id="GO:0005769">
    <property type="term" value="C:early endosome"/>
    <property type="evidence" value="ECO:0007669"/>
    <property type="project" value="TreeGrafter"/>
</dbReference>
<dbReference type="InterPro" id="IPR001156">
    <property type="entry name" value="Transferrin-like_dom"/>
</dbReference>
<evidence type="ECO:0000256" key="3">
    <source>
        <dbReference type="PIRNR" id="PIRNR002549"/>
    </source>
</evidence>
<feature type="binding site" evidence="5">
    <location>
        <position position="291"/>
    </location>
    <ligand>
        <name>Fe(3+)</name>
        <dbReference type="ChEBI" id="CHEBI:29034"/>
        <label>1</label>
    </ligand>
</feature>
<feature type="binding site" evidence="4">
    <location>
        <position position="369"/>
    </location>
    <ligand>
        <name>hydrogencarbonate</name>
        <dbReference type="ChEBI" id="CHEBI:17544"/>
        <label>1</label>
    </ligand>
</feature>
<dbReference type="GO" id="GO:0006826">
    <property type="term" value="P:iron ion transport"/>
    <property type="evidence" value="ECO:0007669"/>
    <property type="project" value="UniProtKB-KW"/>
</dbReference>
<dbReference type="InParanoid" id="H3BCA2"/>
<dbReference type="Bgee" id="ENSLACG00000017168">
    <property type="expression patterns" value="Expressed in pelvic fin and 6 other cell types or tissues"/>
</dbReference>
<reference evidence="9" key="2">
    <citation type="submission" date="2025-08" db="UniProtKB">
        <authorList>
            <consortium name="Ensembl"/>
        </authorList>
    </citation>
    <scope>IDENTIFICATION</scope>
</reference>
<dbReference type="PRINTS" id="PR00422">
    <property type="entry name" value="TRANSFERRIN"/>
</dbReference>
<evidence type="ECO:0000259" key="8">
    <source>
        <dbReference type="PROSITE" id="PS51408"/>
    </source>
</evidence>
<feature type="disulfide bond" evidence="6">
    <location>
        <begin position="388"/>
        <end position="593"/>
    </location>
</feature>
<dbReference type="eggNOG" id="ENOG502QTQZ">
    <property type="taxonomic scope" value="Eukaryota"/>
</dbReference>
<keyword evidence="3 5" id="KW-0479">Metal-binding</keyword>
<keyword evidence="7" id="KW-0732">Signal</keyword>
<reference evidence="10" key="1">
    <citation type="submission" date="2011-08" db="EMBL/GenBank/DDBJ databases">
        <title>The draft genome of Latimeria chalumnae.</title>
        <authorList>
            <person name="Di Palma F."/>
            <person name="Alfoldi J."/>
            <person name="Johnson J."/>
            <person name="Berlin A."/>
            <person name="Gnerre S."/>
            <person name="Jaffe D."/>
            <person name="MacCallum I."/>
            <person name="Young S."/>
            <person name="Walker B.J."/>
            <person name="Lander E."/>
            <person name="Lindblad-Toh K."/>
        </authorList>
    </citation>
    <scope>NUCLEOTIDE SEQUENCE [LARGE SCALE GENOMIC DNA]</scope>
    <source>
        <strain evidence="10">Wild caught</strain>
    </source>
</reference>
<gene>
    <name evidence="9" type="primary">SXPH</name>
</gene>
<feature type="signal peptide" evidence="7">
    <location>
        <begin position="1"/>
        <end position="24"/>
    </location>
</feature>
<evidence type="ECO:0000256" key="4">
    <source>
        <dbReference type="PIRSR" id="PIRSR002549-2"/>
    </source>
</evidence>
<dbReference type="Gene3D" id="3.40.190.10">
    <property type="entry name" value="Periplasmic binding protein-like II"/>
    <property type="match status" value="3"/>
</dbReference>
<keyword evidence="2 6" id="KW-1015">Disulfide bond</keyword>
<feature type="disulfide bond" evidence="6">
    <location>
        <begin position="411"/>
        <end position="429"/>
    </location>
</feature>
<sequence>MGFITFHHVYFEARILIFYLLLFFSPPPPPPPPPPHQTLPAISEYFNGSCIPGVGTANPQLCALCQGQKSYIRDRNYFCETTDNEPFYDSEGAFRCLKSGKGDVAFLDHTAVANVEGSESDQYRLLCPNGSKAKLSDFRTCNLGQGPGQAVVTRHNYRKVARKFLTVVQHFFGRKGKQLGRFALFNSSTYDGKNLLFRDSTQHLLIPGEDTDINQILGLDYIALLKALGHDGSSLDNSVVRWCVISAAEQTKCEEWALNIKSDPLVCVRASSMGECIERIKRDEVDAVSLDATHAYIAGKCGLVPVAAEYYGEKCVPAPGRSDGSSLFEAEVLPPVYAVAVTKKANRNANMYNLVGRRSCHGHLYSPAGWLLLANYTVRADANNTYSCDINTGYQSFFWKGCMPGAKGNMCKVCVGGEEEEGTKSAKRCTANHNERYYGNMGALRCLVGDPNGRSFGEFAFLEHHTLLDNIESLEATDWASGWTASDFELLCPSGQRAPVTEWEACNLGPVPPNTVMTRPVITTKIYDFLMKSQETLESNLNSEFQLFESQKYGESDLLFKDATACLVHTSHLDNRAILGEMFLQLAESVFNCTHSDVLQFCDQDVCNRI</sequence>
<dbReference type="PIRSF" id="PIRSF002549">
    <property type="entry name" value="Transferrin"/>
    <property type="match status" value="1"/>
</dbReference>
<evidence type="ECO:0000256" key="2">
    <source>
        <dbReference type="ARBA" id="ARBA00023157"/>
    </source>
</evidence>
<feature type="disulfide bond" evidence="6">
    <location>
        <begin position="492"/>
        <end position="506"/>
    </location>
</feature>
<keyword evidence="1" id="KW-0677">Repeat</keyword>
<feature type="binding site" evidence="4">
    <location>
        <position position="368"/>
    </location>
    <ligand>
        <name>hydrogencarbonate</name>
        <dbReference type="ChEBI" id="CHEBI:17544"/>
        <label>1</label>
    </ligand>
</feature>
<feature type="disulfide bond" evidence="6">
    <location>
        <begin position="360"/>
        <end position="446"/>
    </location>
</feature>
<dbReference type="GO" id="GO:0005886">
    <property type="term" value="C:plasma membrane"/>
    <property type="evidence" value="ECO:0007669"/>
    <property type="project" value="TreeGrafter"/>
</dbReference>
<dbReference type="SUPFAM" id="SSF53850">
    <property type="entry name" value="Periplasmic binding protein-like II"/>
    <property type="match status" value="2"/>
</dbReference>
<proteinExistence type="inferred from homology"/>
<dbReference type="InterPro" id="IPR016357">
    <property type="entry name" value="Transferrin"/>
</dbReference>
<feature type="disulfide bond" evidence="6">
    <location>
        <begin position="402"/>
        <end position="414"/>
    </location>
</feature>
<dbReference type="GO" id="GO:0005615">
    <property type="term" value="C:extracellular space"/>
    <property type="evidence" value="ECO:0007669"/>
    <property type="project" value="InterPro"/>
</dbReference>
<reference evidence="9" key="3">
    <citation type="submission" date="2025-09" db="UniProtKB">
        <authorList>
            <consortium name="Ensembl"/>
        </authorList>
    </citation>
    <scope>IDENTIFICATION</scope>
</reference>
<feature type="domain" description="Transferrin-like" evidence="8">
    <location>
        <begin position="240"/>
        <end position="584"/>
    </location>
</feature>
<feature type="disulfide bond" evidence="6">
    <location>
        <begin position="127"/>
        <end position="141"/>
    </location>
</feature>
<dbReference type="PANTHER" id="PTHR11485:SF28">
    <property type="entry name" value="OVOTRANSFERRIN"/>
    <property type="match status" value="1"/>
</dbReference>
<feature type="disulfide bond" evidence="6">
    <location>
        <begin position="50"/>
        <end position="65"/>
    </location>
</feature>
<keyword evidence="3 5" id="KW-0408">Iron</keyword>
<dbReference type="EMBL" id="AFYH01006397">
    <property type="status" value="NOT_ANNOTATED_CDS"/>
    <property type="molecule type" value="Genomic_DNA"/>
</dbReference>
<evidence type="ECO:0000256" key="5">
    <source>
        <dbReference type="PIRSR" id="PIRSR002549-3"/>
    </source>
</evidence>
<feature type="chain" id="PRO_5003581146" evidence="7">
    <location>
        <begin position="25"/>
        <end position="610"/>
    </location>
</feature>
<organism evidence="9 10">
    <name type="scientific">Latimeria chalumnae</name>
    <name type="common">Coelacanth</name>
    <dbReference type="NCBI Taxonomy" id="7897"/>
    <lineage>
        <taxon>Eukaryota</taxon>
        <taxon>Metazoa</taxon>
        <taxon>Chordata</taxon>
        <taxon>Craniata</taxon>
        <taxon>Vertebrata</taxon>
        <taxon>Euteleostomi</taxon>
        <taxon>Coelacanthiformes</taxon>
        <taxon>Coelacanthidae</taxon>
        <taxon>Latimeria</taxon>
    </lineage>
</organism>
<feature type="domain" description="Transferrin-like" evidence="8">
    <location>
        <begin position="1"/>
        <end position="221"/>
    </location>
</feature>
<keyword evidence="3" id="KW-0813">Transport</keyword>
<feature type="disulfide bond" evidence="6">
    <location>
        <begin position="243"/>
        <end position="276"/>
    </location>
</feature>
<feature type="disulfide bond" evidence="6">
    <location>
        <begin position="301"/>
        <end position="602"/>
    </location>
</feature>
<evidence type="ECO:0000256" key="1">
    <source>
        <dbReference type="ARBA" id="ARBA00022737"/>
    </source>
</evidence>
<dbReference type="GeneTree" id="ENSGT00940000154388"/>
<dbReference type="PANTHER" id="PTHR11485">
    <property type="entry name" value="TRANSFERRIN"/>
    <property type="match status" value="1"/>
</dbReference>
<dbReference type="SMART" id="SM00094">
    <property type="entry name" value="TR_FER"/>
    <property type="match status" value="2"/>
</dbReference>
<name>H3BCA2_LATCH</name>
<evidence type="ECO:0000256" key="6">
    <source>
        <dbReference type="PIRSR" id="PIRSR002549-4"/>
    </source>
</evidence>
<dbReference type="Pfam" id="PF00405">
    <property type="entry name" value="Transferrin"/>
    <property type="match status" value="2"/>
</dbReference>
<feature type="disulfide bond" evidence="6">
    <location>
        <begin position="253"/>
        <end position="267"/>
    </location>
</feature>
<comment type="similarity">
    <text evidence="3">Belongs to the transferrin family.</text>
</comment>
<dbReference type="OMA" id="ESCNLGV"/>
<protein>
    <submittedName>
        <fullName evidence="9">Saxiphilin</fullName>
    </submittedName>
</protein>